<dbReference type="PANTHER" id="PTHR43628:SF1">
    <property type="entry name" value="CHITIN SYNTHASE REGULATORY FACTOR 2-RELATED"/>
    <property type="match status" value="1"/>
</dbReference>
<evidence type="ECO:0000313" key="2">
    <source>
        <dbReference type="Proteomes" id="UP000251213"/>
    </source>
</evidence>
<dbReference type="AlphaFoldDB" id="A0A364K173"/>
<dbReference type="EMBL" id="QJKK01000013">
    <property type="protein sequence ID" value="RAL21448.1"/>
    <property type="molecule type" value="Genomic_DNA"/>
</dbReference>
<dbReference type="SUPFAM" id="SSF81901">
    <property type="entry name" value="HCP-like"/>
    <property type="match status" value="3"/>
</dbReference>
<dbReference type="InterPro" id="IPR011990">
    <property type="entry name" value="TPR-like_helical_dom_sf"/>
</dbReference>
<organism evidence="1 2">
    <name type="scientific">Thermoflavimicrobium daqui</name>
    <dbReference type="NCBI Taxonomy" id="2137476"/>
    <lineage>
        <taxon>Bacteria</taxon>
        <taxon>Bacillati</taxon>
        <taxon>Bacillota</taxon>
        <taxon>Bacilli</taxon>
        <taxon>Bacillales</taxon>
        <taxon>Thermoactinomycetaceae</taxon>
        <taxon>Thermoflavimicrobium</taxon>
    </lineage>
</organism>
<dbReference type="SMART" id="SM00671">
    <property type="entry name" value="SEL1"/>
    <property type="match status" value="14"/>
</dbReference>
<gene>
    <name evidence="1" type="ORF">DL897_15950</name>
</gene>
<dbReference type="PANTHER" id="PTHR43628">
    <property type="entry name" value="ACTIVATOR OF C KINASE PROTEIN 1-RELATED"/>
    <property type="match status" value="1"/>
</dbReference>
<dbReference type="Gene3D" id="3.40.50.300">
    <property type="entry name" value="P-loop containing nucleotide triphosphate hydrolases"/>
    <property type="match status" value="1"/>
</dbReference>
<keyword evidence="2" id="KW-1185">Reference proteome</keyword>
<evidence type="ECO:0008006" key="3">
    <source>
        <dbReference type="Google" id="ProtNLM"/>
    </source>
</evidence>
<reference evidence="1 2" key="2">
    <citation type="submission" date="2018-06" db="EMBL/GenBank/DDBJ databases">
        <authorList>
            <person name="Zhirakovskaya E."/>
        </authorList>
    </citation>
    <scope>NUCLEOTIDE SEQUENCE [LARGE SCALE GENOMIC DNA]</scope>
    <source>
        <strain evidence="1 2">FBKL4.011</strain>
    </source>
</reference>
<dbReference type="OrthoDB" id="9816559at2"/>
<name>A0A364K173_9BACL</name>
<dbReference type="InterPro" id="IPR027417">
    <property type="entry name" value="P-loop_NTPase"/>
</dbReference>
<dbReference type="InterPro" id="IPR006597">
    <property type="entry name" value="Sel1-like"/>
</dbReference>
<reference evidence="1 2" key="1">
    <citation type="submission" date="2018-06" db="EMBL/GenBank/DDBJ databases">
        <title>Thermoflavimicrobium daqus sp. nov., a thermophilic microbe isolated from Moutai-flavour Daqu.</title>
        <authorList>
            <person name="Wang X."/>
            <person name="Zhou H."/>
        </authorList>
    </citation>
    <scope>NUCLEOTIDE SEQUENCE [LARGE SCALE GENOMIC DNA]</scope>
    <source>
        <strain evidence="1 2">FBKL4.011</strain>
    </source>
</reference>
<dbReference type="InterPro" id="IPR052945">
    <property type="entry name" value="Mitotic_Regulator"/>
</dbReference>
<sequence>MNLQFLPFDQGANFFWESVGPYFTESKRFAWSKDKWKEVLLLGDRLLIFCEDDPYFYELKTFRDFLSDLIKVNPEQRFYMAKSLLGKVEIWLKAIFQIIYPERREEMKDERVGLYYMISYLGLLTEKESQTGVTHDPIHRLIYMARVIRNRILHHPAGIPPEWEGLLIPATLAILLAPLFVHQQRIYHQLRFLIVREFSYDKIKCILQSFPQSEEKRALMDTYLFNKELQQLDLDSTFGKYILLTGKREIGKSSLCKKWMSEYKNAIEIRGSKAKEVLNVAPWLPEVIFHDCRNTEHVFDLALSIIGQANTLLVQPLPLSFLELDLSIESWKEVIYFTLERVVKERGELFLLLDHIEKFDLNIDKLEILPEFLPMGVTALLFTQSFSLTEKWLLQNRSVYHWNLDRLVQDHVANKTITPYEHKWKIYEEKSIFCDAQLFLHFFVPTDPVPVDVLQAYLTWCGWEIDRPTLIGLLEEWDESIGRIVQEQVYDRPSQIREHLEDTEYACEKLLSWLEQLDRQLEKQEADHLIIQFLMYWTEERKERDPRGRKIVLRWIEQKVQAGAYTWIYELIQKGWRSLGRFTGVNKVGLQLVIQSGYVPAMYELGIQLLSQGDMECWQEGEYWIRKAAEAYYLPAIKSLGALYLEGMRVKKNVTEGESWLRQAIELNDIEAKCLLGIYLIQNGRTKEGENWLAQAVQLGHIQAMYELGQILIDGIFLKQDMNKGLKWIRKAKMESTLNGLEWGETWGCLERLVQLGKRFIDGKGILNDPPLGEKMLRKAVESGCLIAKAELGKRLIIGAGLSSNPNQGITLLAQALHQENPLAMVYWGELLLSGSGVIQDRETGRKWLEKAASYNETLAMRILGKQYMIGNHLPLHLEKAKKWLEQAASLDDSEAMFEVGKYFLSRDEMKEGFAWVEMAAERGSRAAAFELGIRYLKGKGLAKDSGKAKKWLIHASEQNDPQAIDLLVLRLLDGKGLEKDEREAQKWLQRAIELNLKNLIRTIGLYYIRGKEVKRDLAKGKSLLKQAAILGDKQASLELGNRLIDGIDFSPSSEEGKKWLIHAAKLGSSQAMLNLAERYLHGKGFLQDRQEGLMWLEKAAHHGEFKAMTQLVKYYLFTENRGRNKEKWNSTGEYWLRKAMKVKHFEVDHLFSKETQVAETIQMKENDPLLQAAALGDQLAIMELGKRYLSLNGLSIRRDNGKIGINRLCN</sequence>
<dbReference type="Gene3D" id="1.25.40.10">
    <property type="entry name" value="Tetratricopeptide repeat domain"/>
    <property type="match status" value="3"/>
</dbReference>
<accession>A0A364K173</accession>
<proteinExistence type="predicted"/>
<dbReference type="Pfam" id="PF08238">
    <property type="entry name" value="Sel1"/>
    <property type="match status" value="12"/>
</dbReference>
<protein>
    <recommendedName>
        <fullName evidence="3">Sel1 repeat family protein</fullName>
    </recommendedName>
</protein>
<dbReference type="Proteomes" id="UP000251213">
    <property type="component" value="Unassembled WGS sequence"/>
</dbReference>
<dbReference type="RefSeq" id="WP_113660121.1">
    <property type="nucleotide sequence ID" value="NZ_KZ845675.1"/>
</dbReference>
<evidence type="ECO:0000313" key="1">
    <source>
        <dbReference type="EMBL" id="RAL21448.1"/>
    </source>
</evidence>
<comment type="caution">
    <text evidence="1">The sequence shown here is derived from an EMBL/GenBank/DDBJ whole genome shotgun (WGS) entry which is preliminary data.</text>
</comment>